<keyword evidence="3" id="KW-1185">Reference proteome</keyword>
<dbReference type="Proteomes" id="UP000006753">
    <property type="component" value="Unassembled WGS sequence"/>
</dbReference>
<dbReference type="InterPro" id="IPR005493">
    <property type="entry name" value="RraA/RraA-like"/>
</dbReference>
<feature type="binding site" evidence="1">
    <location>
        <begin position="241"/>
        <end position="244"/>
    </location>
    <ligand>
        <name>substrate</name>
    </ligand>
</feature>
<proteinExistence type="predicted"/>
<dbReference type="OrthoDB" id="1476984at2759"/>
<dbReference type="FunCoup" id="K1WRZ4">
    <property type="interactions" value="11"/>
</dbReference>
<name>K1WRZ4_MARBU</name>
<dbReference type="eggNOG" id="ENOG502S2PM">
    <property type="taxonomic scope" value="Eukaryota"/>
</dbReference>
<feature type="binding site" evidence="1">
    <location>
        <position position="264"/>
    </location>
    <ligand>
        <name>Mg(2+)</name>
        <dbReference type="ChEBI" id="CHEBI:18420"/>
    </ligand>
</feature>
<accession>K1WRZ4</accession>
<dbReference type="Gene3D" id="3.50.30.40">
    <property type="entry name" value="Ribonuclease E inhibitor RraA/RraA-like"/>
    <property type="match status" value="1"/>
</dbReference>
<feature type="binding site" evidence="1">
    <location>
        <position position="263"/>
    </location>
    <ligand>
        <name>substrate</name>
    </ligand>
</feature>
<dbReference type="GeneID" id="18757037"/>
<dbReference type="KEGG" id="mbe:MBM_01102"/>
<dbReference type="AlphaFoldDB" id="K1WRZ4"/>
<dbReference type="PANTHER" id="PTHR33254:SF4">
    <property type="entry name" value="4-HYDROXY-4-METHYL-2-OXOGLUTARATE ALDOLASE 3-RELATED"/>
    <property type="match status" value="1"/>
</dbReference>
<organism evidence="2 3">
    <name type="scientific">Marssonina brunnea f. sp. multigermtubi (strain MB_m1)</name>
    <name type="common">Marssonina leaf spot fungus</name>
    <dbReference type="NCBI Taxonomy" id="1072389"/>
    <lineage>
        <taxon>Eukaryota</taxon>
        <taxon>Fungi</taxon>
        <taxon>Dikarya</taxon>
        <taxon>Ascomycota</taxon>
        <taxon>Pezizomycotina</taxon>
        <taxon>Leotiomycetes</taxon>
        <taxon>Helotiales</taxon>
        <taxon>Drepanopezizaceae</taxon>
        <taxon>Drepanopeziza</taxon>
    </lineage>
</organism>
<dbReference type="HOGENOM" id="CLU_763075_0_0_1"/>
<dbReference type="CDD" id="cd16841">
    <property type="entry name" value="RraA_family"/>
    <property type="match status" value="1"/>
</dbReference>
<dbReference type="GO" id="GO:0047443">
    <property type="term" value="F:4-hydroxy-4-methyl-2-oxoglutarate aldolase activity"/>
    <property type="evidence" value="ECO:0007669"/>
    <property type="project" value="TreeGrafter"/>
</dbReference>
<evidence type="ECO:0000256" key="1">
    <source>
        <dbReference type="PIRSR" id="PIRSR605493-1"/>
    </source>
</evidence>
<reference evidence="2 3" key="1">
    <citation type="journal article" date="2012" name="BMC Genomics">
        <title>Sequencing the genome of Marssonina brunnea reveals fungus-poplar co-evolution.</title>
        <authorList>
            <person name="Zhu S."/>
            <person name="Cao Y.-Z."/>
            <person name="Jiang C."/>
            <person name="Tan B.-Y."/>
            <person name="Wang Z."/>
            <person name="Feng S."/>
            <person name="Zhang L."/>
            <person name="Su X.-H."/>
            <person name="Brejova B."/>
            <person name="Vinar T."/>
            <person name="Xu M."/>
            <person name="Wang M.-X."/>
            <person name="Zhang S.-G."/>
            <person name="Huang M.-R."/>
            <person name="Wu R."/>
            <person name="Zhou Y."/>
        </authorList>
    </citation>
    <scope>NUCLEOTIDE SEQUENCE [LARGE SCALE GENOMIC DNA]</scope>
    <source>
        <strain evidence="2 3">MB_m1</strain>
    </source>
</reference>
<dbReference type="GO" id="GO:0008948">
    <property type="term" value="F:oxaloacetate decarboxylase activity"/>
    <property type="evidence" value="ECO:0007669"/>
    <property type="project" value="TreeGrafter"/>
</dbReference>
<dbReference type="Pfam" id="PF03737">
    <property type="entry name" value="RraA-like"/>
    <property type="match status" value="1"/>
</dbReference>
<evidence type="ECO:0000313" key="3">
    <source>
        <dbReference type="Proteomes" id="UP000006753"/>
    </source>
</evidence>
<keyword evidence="1" id="KW-0460">Magnesium</keyword>
<dbReference type="InterPro" id="IPR036704">
    <property type="entry name" value="RraA/RraA-like_sf"/>
</dbReference>
<dbReference type="InParanoid" id="K1WRZ4"/>
<sequence>MVRQASLLYQYLINSYLHSSDEEEDWNVQLAHSISSELKAPYLKAPHAAFTGRWGFPLKRRAFHRFPDRTLASTSISTSPSHINTSSIVQIYPPLAVYVPVTAGISHLSLRIATITFLFASLFYPQSRTMATSHQLQELGTYTACDIADALVKLNVPNAGFLPDLKLFAPPSTAPEGSEGDSNPDVLVAPASTVLFAPKTGDTSGYIDANIPSGKHFVDLTEPETIVVMQQPLGQKCAILGGIMALRMKVLNAKGIVVNGRVRDIEELATTALPIWGKATSIVGSGLEAKAHAVQVPLDIDGTVVRPGDLVFSDFVNGVVVIPHDKVEELLAILPGLVEADDRVKEDVEKGMTVQEAFKKHRG</sequence>
<dbReference type="PANTHER" id="PTHR33254">
    <property type="entry name" value="4-HYDROXY-4-METHYL-2-OXOGLUTARATE ALDOLASE 3-RELATED"/>
    <property type="match status" value="1"/>
</dbReference>
<comment type="cofactor">
    <cofactor evidence="1">
        <name>Mg(2+)</name>
        <dbReference type="ChEBI" id="CHEBI:18420"/>
    </cofactor>
</comment>
<protein>
    <submittedName>
        <fullName evidence="2">DlpA domain-containing protein</fullName>
    </submittedName>
</protein>
<keyword evidence="1" id="KW-0479">Metal-binding</keyword>
<gene>
    <name evidence="2" type="ORF">MBM_01102</name>
</gene>
<dbReference type="EMBL" id="JH921429">
    <property type="protein sequence ID" value="EKD20420.1"/>
    <property type="molecule type" value="Genomic_DNA"/>
</dbReference>
<dbReference type="SUPFAM" id="SSF89562">
    <property type="entry name" value="RraA-like"/>
    <property type="match status" value="1"/>
</dbReference>
<evidence type="ECO:0000313" key="2">
    <source>
        <dbReference type="EMBL" id="EKD20420.1"/>
    </source>
</evidence>
<dbReference type="GO" id="GO:0046872">
    <property type="term" value="F:metal ion binding"/>
    <property type="evidence" value="ECO:0007669"/>
    <property type="project" value="UniProtKB-KW"/>
</dbReference>